<gene>
    <name evidence="2" type="ORF">VN97_g8745</name>
</gene>
<name>A0AAI9TCH2_PENTH</name>
<sequence>MVKSLVNNCIWMGGLAWCILLSELVRALRSSSGRAQFYSVSKKRQGLSTKTEMDSQEVAEEIHYIAIHVQYNTLNLIMKKIGRSLGR</sequence>
<feature type="signal peptide" evidence="1">
    <location>
        <begin position="1"/>
        <end position="27"/>
    </location>
</feature>
<dbReference type="EMBL" id="LACB01000324">
    <property type="protein sequence ID" value="KAJ9484622.1"/>
    <property type="molecule type" value="Genomic_DNA"/>
</dbReference>
<feature type="chain" id="PRO_5042575013" evidence="1">
    <location>
        <begin position="28"/>
        <end position="87"/>
    </location>
</feature>
<dbReference type="AlphaFoldDB" id="A0AAI9TCH2"/>
<evidence type="ECO:0000256" key="1">
    <source>
        <dbReference type="SAM" id="SignalP"/>
    </source>
</evidence>
<accession>A0AAI9TCH2</accession>
<evidence type="ECO:0000313" key="3">
    <source>
        <dbReference type="Proteomes" id="UP001227192"/>
    </source>
</evidence>
<organism evidence="2 3">
    <name type="scientific">Penicillium thymicola</name>
    <dbReference type="NCBI Taxonomy" id="293382"/>
    <lineage>
        <taxon>Eukaryota</taxon>
        <taxon>Fungi</taxon>
        <taxon>Dikarya</taxon>
        <taxon>Ascomycota</taxon>
        <taxon>Pezizomycotina</taxon>
        <taxon>Eurotiomycetes</taxon>
        <taxon>Eurotiomycetidae</taxon>
        <taxon>Eurotiales</taxon>
        <taxon>Aspergillaceae</taxon>
        <taxon>Penicillium</taxon>
    </lineage>
</organism>
<evidence type="ECO:0000313" key="2">
    <source>
        <dbReference type="EMBL" id="KAJ9484622.1"/>
    </source>
</evidence>
<comment type="caution">
    <text evidence="2">The sequence shown here is derived from an EMBL/GenBank/DDBJ whole genome shotgun (WGS) entry which is preliminary data.</text>
</comment>
<protein>
    <submittedName>
        <fullName evidence="2">Uncharacterized protein</fullName>
    </submittedName>
</protein>
<dbReference type="Proteomes" id="UP001227192">
    <property type="component" value="Unassembled WGS sequence"/>
</dbReference>
<reference evidence="2" key="2">
    <citation type="journal article" date="2016" name="Fungal Biol.">
        <title>Ochratoxin A production by Penicillium thymicola.</title>
        <authorList>
            <person name="Nguyen H.D.T."/>
            <person name="McMullin D.R."/>
            <person name="Ponomareva E."/>
            <person name="Riley R."/>
            <person name="Pomraning K.R."/>
            <person name="Baker S.E."/>
            <person name="Seifert K.A."/>
        </authorList>
    </citation>
    <scope>NUCLEOTIDE SEQUENCE</scope>
    <source>
        <strain evidence="2">DAOM 180753</strain>
    </source>
</reference>
<proteinExistence type="predicted"/>
<keyword evidence="1" id="KW-0732">Signal</keyword>
<reference evidence="2" key="1">
    <citation type="submission" date="2015-06" db="EMBL/GenBank/DDBJ databases">
        <authorList>
            <person name="Nguyen H."/>
        </authorList>
    </citation>
    <scope>NUCLEOTIDE SEQUENCE</scope>
    <source>
        <strain evidence="2">DAOM 180753</strain>
    </source>
</reference>
<keyword evidence="3" id="KW-1185">Reference proteome</keyword>